<reference evidence="3" key="1">
    <citation type="submission" date="2021-02" db="EMBL/GenBank/DDBJ databases">
        <authorList>
            <person name="Nowell W R."/>
        </authorList>
    </citation>
    <scope>NUCLEOTIDE SEQUENCE</scope>
    <source>
        <strain evidence="3">Ploen Becks lab</strain>
    </source>
</reference>
<dbReference type="AlphaFoldDB" id="A0A814FX28"/>
<dbReference type="Gene3D" id="3.10.20.90">
    <property type="entry name" value="Phosphatidylinositol 3-kinase Catalytic Subunit, Chain A, domain 1"/>
    <property type="match status" value="1"/>
</dbReference>
<feature type="compositionally biased region" description="Low complexity" evidence="2">
    <location>
        <begin position="531"/>
        <end position="563"/>
    </location>
</feature>
<comment type="caution">
    <text evidence="3">The sequence shown here is derived from an EMBL/GenBank/DDBJ whole genome shotgun (WGS) entry which is preliminary data.</text>
</comment>
<protein>
    <submittedName>
        <fullName evidence="3">Uncharacterized protein</fullName>
    </submittedName>
</protein>
<feature type="region of interest" description="Disordered" evidence="2">
    <location>
        <begin position="521"/>
        <end position="563"/>
    </location>
</feature>
<feature type="compositionally biased region" description="Polar residues" evidence="2">
    <location>
        <begin position="521"/>
        <end position="530"/>
    </location>
</feature>
<dbReference type="EMBL" id="CAJNOC010003517">
    <property type="protein sequence ID" value="CAF0986092.1"/>
    <property type="molecule type" value="Genomic_DNA"/>
</dbReference>
<dbReference type="Proteomes" id="UP000663879">
    <property type="component" value="Unassembled WGS sequence"/>
</dbReference>
<proteinExistence type="predicted"/>
<evidence type="ECO:0000313" key="3">
    <source>
        <dbReference type="EMBL" id="CAF0986092.1"/>
    </source>
</evidence>
<name>A0A814FX28_9BILA</name>
<organism evidence="3 4">
    <name type="scientific">Brachionus calyciflorus</name>
    <dbReference type="NCBI Taxonomy" id="104777"/>
    <lineage>
        <taxon>Eukaryota</taxon>
        <taxon>Metazoa</taxon>
        <taxon>Spiralia</taxon>
        <taxon>Gnathifera</taxon>
        <taxon>Rotifera</taxon>
        <taxon>Eurotatoria</taxon>
        <taxon>Monogononta</taxon>
        <taxon>Pseudotrocha</taxon>
        <taxon>Ploima</taxon>
        <taxon>Brachionidae</taxon>
        <taxon>Brachionus</taxon>
    </lineage>
</organism>
<accession>A0A814FX28</accession>
<evidence type="ECO:0000313" key="4">
    <source>
        <dbReference type="Proteomes" id="UP000663879"/>
    </source>
</evidence>
<keyword evidence="4" id="KW-1185">Reference proteome</keyword>
<dbReference type="OrthoDB" id="10034447at2759"/>
<sequence>MTKSGIGTQNVQQQLTNQTSNQNLNNNNNNSSSIGSAEIPIWVADRKKWVTGISKKTTINDLIYAILKQCQLVPDQTQNDSSQSIIEQIASQYVLTEYQYEPSNESPDQEFILSSQKILEGDSKVYKYLQKWSQITNNNTNNLMLKILQRELVNNDLNLENNIPITSTNQTHHSLASKILKKIGVSSNSNSNLLNKNLTVHSQPTNGQLNYRYVDVKLPTSSKSTPLGVKTNENTNNSDSHRSLLFNTILDRENRLKKQKDKFSLLDELLRESEKKSKVVYESYNSLTSNNLPSNQTNLVDLNDVYCHFPEMCTHNINEVEDFTVMCCQLFKLDEAIQNQKTILNNLELDLQRELNNNGNLVMGNANPNSLMSDSPEVIELRKDVNQSREQTRIQCKQLHDLDLRMRQNEQNLMLKEQELNQLLEQLYVQEVYTEEAKTPIVENYNINEHFNEEFDRINLDNENDFTDDVIIQNNLITSSQVVSSPSNHQILPKSQVLSQKLKTSPSMDINNKNLIINTNGQLGETDSGISSMSSETAVTTTTSSTSSSSSTQIINSNNSPNSIPINNLYFTGQKQLTNNQFSYQLNQQQYQYQMQQQRQYIHQQQQQQQQQIQSKQGLGNTNSKQVKSVLETLV</sequence>
<evidence type="ECO:0000256" key="1">
    <source>
        <dbReference type="SAM" id="Coils"/>
    </source>
</evidence>
<gene>
    <name evidence="3" type="ORF">OXX778_LOCUS15676</name>
</gene>
<evidence type="ECO:0000256" key="2">
    <source>
        <dbReference type="SAM" id="MobiDB-lite"/>
    </source>
</evidence>
<keyword evidence="1" id="KW-0175">Coiled coil</keyword>
<feature type="coiled-coil region" evidence="1">
    <location>
        <begin position="399"/>
        <end position="426"/>
    </location>
</feature>